<dbReference type="PRINTS" id="PR00385">
    <property type="entry name" value="P450"/>
</dbReference>
<evidence type="ECO:0000256" key="4">
    <source>
        <dbReference type="ARBA" id="ARBA00022723"/>
    </source>
</evidence>
<feature type="binding site" description="axial binding residue" evidence="8">
    <location>
        <position position="457"/>
    </location>
    <ligand>
        <name>heme</name>
        <dbReference type="ChEBI" id="CHEBI:30413"/>
    </ligand>
    <ligandPart>
        <name>Fe</name>
        <dbReference type="ChEBI" id="CHEBI:18248"/>
    </ligandPart>
</feature>
<keyword evidence="10" id="KW-0472">Membrane</keyword>
<keyword evidence="10" id="KW-0812">Transmembrane</keyword>
<dbReference type="GO" id="GO:0020037">
    <property type="term" value="F:heme binding"/>
    <property type="evidence" value="ECO:0007669"/>
    <property type="project" value="InterPro"/>
</dbReference>
<dbReference type="RefSeq" id="XP_003103624.2">
    <property type="nucleotide sequence ID" value="XM_003103576.2"/>
</dbReference>
<dbReference type="KEGG" id="crq:GCK72_025472"/>
<keyword evidence="7 9" id="KW-0503">Monooxygenase</keyword>
<keyword evidence="5 9" id="KW-0560">Oxidoreductase</keyword>
<dbReference type="HOGENOM" id="CLU_001570_5_2_1"/>
<keyword evidence="4 8" id="KW-0479">Metal-binding</keyword>
<dbReference type="eggNOG" id="KOG0158">
    <property type="taxonomic scope" value="Eukaryota"/>
</dbReference>
<dbReference type="AlphaFoldDB" id="E3MJG2"/>
<dbReference type="PANTHER" id="PTHR24292">
    <property type="entry name" value="CYTOCHROME P450"/>
    <property type="match status" value="1"/>
</dbReference>
<dbReference type="GeneID" id="9819367"/>
<dbReference type="STRING" id="31234.E3MJG2"/>
<dbReference type="Gene3D" id="1.10.630.10">
    <property type="entry name" value="Cytochrome P450"/>
    <property type="match status" value="1"/>
</dbReference>
<evidence type="ECO:0000256" key="1">
    <source>
        <dbReference type="ARBA" id="ARBA00001971"/>
    </source>
</evidence>
<evidence type="ECO:0000256" key="2">
    <source>
        <dbReference type="ARBA" id="ARBA00010617"/>
    </source>
</evidence>
<dbReference type="InterPro" id="IPR050476">
    <property type="entry name" value="Insect_CytP450_Detox"/>
</dbReference>
<dbReference type="InterPro" id="IPR002401">
    <property type="entry name" value="Cyt_P450_E_grp-I"/>
</dbReference>
<dbReference type="PROSITE" id="PS00086">
    <property type="entry name" value="CYTOCHROME_P450"/>
    <property type="match status" value="1"/>
</dbReference>
<evidence type="ECO:0000313" key="11">
    <source>
        <dbReference type="EMBL" id="EFP03595.1"/>
    </source>
</evidence>
<protein>
    <submittedName>
        <fullName evidence="11">CRE-CYP-13B1 protein</fullName>
    </submittedName>
</protein>
<evidence type="ECO:0000256" key="3">
    <source>
        <dbReference type="ARBA" id="ARBA00022617"/>
    </source>
</evidence>
<evidence type="ECO:0000256" key="10">
    <source>
        <dbReference type="SAM" id="Phobius"/>
    </source>
</evidence>
<dbReference type="SUPFAM" id="SSF48264">
    <property type="entry name" value="Cytochrome P450"/>
    <property type="match status" value="1"/>
</dbReference>
<dbReference type="PANTHER" id="PTHR24292:SF102">
    <property type="entry name" value="CYTOCHROME P450 FAMILY-RELATED"/>
    <property type="match status" value="1"/>
</dbReference>
<keyword evidence="12" id="KW-1185">Reference proteome</keyword>
<reference evidence="11" key="1">
    <citation type="submission" date="2007-07" db="EMBL/GenBank/DDBJ databases">
        <title>PCAP assembly of the Caenorhabditis remanei genome.</title>
        <authorList>
            <consortium name="The Caenorhabditis remanei Sequencing Consortium"/>
            <person name="Wilson R.K."/>
        </authorList>
    </citation>
    <scope>NUCLEOTIDE SEQUENCE [LARGE SCALE GENOMIC DNA]</scope>
    <source>
        <strain evidence="11">PB4641</strain>
    </source>
</reference>
<dbReference type="PRINTS" id="PR00463">
    <property type="entry name" value="EP450I"/>
</dbReference>
<dbReference type="OMA" id="LAMGQPN"/>
<dbReference type="InterPro" id="IPR036396">
    <property type="entry name" value="Cyt_P450_sf"/>
</dbReference>
<evidence type="ECO:0000256" key="6">
    <source>
        <dbReference type="ARBA" id="ARBA00023004"/>
    </source>
</evidence>
<keyword evidence="3 8" id="KW-0349">Heme</keyword>
<dbReference type="GO" id="GO:0005506">
    <property type="term" value="F:iron ion binding"/>
    <property type="evidence" value="ECO:0007669"/>
    <property type="project" value="InterPro"/>
</dbReference>
<organism evidence="12">
    <name type="scientific">Caenorhabditis remanei</name>
    <name type="common">Caenorhabditis vulgaris</name>
    <dbReference type="NCBI Taxonomy" id="31234"/>
    <lineage>
        <taxon>Eukaryota</taxon>
        <taxon>Metazoa</taxon>
        <taxon>Ecdysozoa</taxon>
        <taxon>Nematoda</taxon>
        <taxon>Chromadorea</taxon>
        <taxon>Rhabditida</taxon>
        <taxon>Rhabditina</taxon>
        <taxon>Rhabditomorpha</taxon>
        <taxon>Rhabditoidea</taxon>
        <taxon>Rhabditidae</taxon>
        <taxon>Peloderinae</taxon>
        <taxon>Caenorhabditis</taxon>
    </lineage>
</organism>
<comment type="cofactor">
    <cofactor evidence="1 8">
        <name>heme</name>
        <dbReference type="ChEBI" id="CHEBI:30413"/>
    </cofactor>
</comment>
<proteinExistence type="inferred from homology"/>
<dbReference type="InterPro" id="IPR017972">
    <property type="entry name" value="Cyt_P450_CS"/>
</dbReference>
<comment type="similarity">
    <text evidence="2 9">Belongs to the cytochrome P450 family.</text>
</comment>
<keyword evidence="10" id="KW-1133">Transmembrane helix</keyword>
<evidence type="ECO:0000256" key="9">
    <source>
        <dbReference type="RuleBase" id="RU000461"/>
    </source>
</evidence>
<dbReference type="GO" id="GO:0004497">
    <property type="term" value="F:monooxygenase activity"/>
    <property type="evidence" value="ECO:0007669"/>
    <property type="project" value="UniProtKB-KW"/>
</dbReference>
<name>E3MJG2_CAERE</name>
<dbReference type="EMBL" id="DS268450">
    <property type="protein sequence ID" value="EFP03595.1"/>
    <property type="molecule type" value="Genomic_DNA"/>
</dbReference>
<evidence type="ECO:0000256" key="8">
    <source>
        <dbReference type="PIRSR" id="PIRSR602401-1"/>
    </source>
</evidence>
<evidence type="ECO:0000256" key="7">
    <source>
        <dbReference type="ARBA" id="ARBA00023033"/>
    </source>
</evidence>
<accession>E3MJG2</accession>
<keyword evidence="6 8" id="KW-0408">Iron</keyword>
<dbReference type="OrthoDB" id="2789670at2759"/>
<dbReference type="InParanoid" id="E3MJG2"/>
<evidence type="ECO:0000256" key="5">
    <source>
        <dbReference type="ARBA" id="ARBA00023002"/>
    </source>
</evidence>
<dbReference type="CTD" id="9819367"/>
<sequence>MDIVSCIVLCLIVLIVGYFGIHQTYWWRNGIKGPRGLPFIGSFYEVADVNHPRGFVLHEWTNKFGEVYGYYEGTIPVLVVSNLGMLQELFLKKFDNFYARKLTNMIHGDMESTAEEPLVNLFVSRGSRWKRLRALATEGFTSKSLRQMHDTVEDSAINMVDLMSKHEDGAAFNIHEYFQEFTYDVISRLAMGQPNSELFNNSGIAITKSVLLRTHRVFPWYLAVMFPKWQYWIKKVFYNHENIRGGDVGKLFMYCAKAVTTRMKERAENSKLGIENAEQDFIDMLLNKLAVKIEDTEYGTSIEKKATVEDVVGSCFVFLLAGFDTTANSLGYAAYLLAQHPEKMRKAQQEIDNVVGTGNVSYDTMPNLTYLEAIVKETLRLCPVGWFACSRECVTPTTLGNVKIDKGVRIEADVMSIQRSKKIWGDDAEEFVPERWIDSPPPPQMAWIPFGAGPRQCVGMKLGVAEAKTALAHLLRRYDLLTGPQTEKELRIVGCTTTSPEAVTLYLKLR</sequence>
<dbReference type="InterPro" id="IPR001128">
    <property type="entry name" value="Cyt_P450"/>
</dbReference>
<evidence type="ECO:0000313" key="12">
    <source>
        <dbReference type="Proteomes" id="UP000008281"/>
    </source>
</evidence>
<feature type="transmembrane region" description="Helical" evidence="10">
    <location>
        <begin position="7"/>
        <end position="27"/>
    </location>
</feature>
<dbReference type="CDD" id="cd11055">
    <property type="entry name" value="CYP3A-like"/>
    <property type="match status" value="1"/>
</dbReference>
<dbReference type="Pfam" id="PF00067">
    <property type="entry name" value="p450"/>
    <property type="match status" value="1"/>
</dbReference>
<dbReference type="GO" id="GO:0016705">
    <property type="term" value="F:oxidoreductase activity, acting on paired donors, with incorporation or reduction of molecular oxygen"/>
    <property type="evidence" value="ECO:0007669"/>
    <property type="project" value="InterPro"/>
</dbReference>
<dbReference type="Proteomes" id="UP000008281">
    <property type="component" value="Unassembled WGS sequence"/>
</dbReference>
<gene>
    <name evidence="11" type="primary">Cre-cyp-13B1</name>
    <name evidence="11" type="ORF">CRE_19213</name>
</gene>